<evidence type="ECO:0000313" key="3">
    <source>
        <dbReference type="Proteomes" id="UP000323653"/>
    </source>
</evidence>
<dbReference type="Gene3D" id="2.60.40.1120">
    <property type="entry name" value="Carboxypeptidase-like, regulatory domain"/>
    <property type="match status" value="1"/>
</dbReference>
<reference evidence="2 3" key="1">
    <citation type="submission" date="2019-08" db="EMBL/GenBank/DDBJ databases">
        <title>Pedobacter sp. nov., isolated from Han river, South Korea.</title>
        <authorList>
            <person name="Lee D.-H."/>
            <person name="Kim Y.-S."/>
            <person name="Hwang E.-M."/>
            <person name="Le Tran T.C."/>
            <person name="Cha C.-J."/>
        </authorList>
    </citation>
    <scope>NUCLEOTIDE SEQUENCE [LARGE SCALE GENOMIC DNA]</scope>
    <source>
        <strain evidence="2 3">CJ43</strain>
    </source>
</reference>
<evidence type="ECO:0000313" key="2">
    <source>
        <dbReference type="EMBL" id="QEK50692.1"/>
    </source>
</evidence>
<accession>A0A5C0VFM3</accession>
<name>A0A5C0VFM3_9SPHI</name>
<dbReference type="InterPro" id="IPR008969">
    <property type="entry name" value="CarboxyPept-like_regulatory"/>
</dbReference>
<keyword evidence="1" id="KW-0732">Signal</keyword>
<gene>
    <name evidence="2" type="ORF">FYC62_02685</name>
</gene>
<dbReference type="SUPFAM" id="SSF49464">
    <property type="entry name" value="Carboxypeptidase regulatory domain-like"/>
    <property type="match status" value="1"/>
</dbReference>
<feature type="signal peptide" evidence="1">
    <location>
        <begin position="1"/>
        <end position="19"/>
    </location>
</feature>
<organism evidence="2 3">
    <name type="scientific">Pedobacter aquae</name>
    <dbReference type="NCBI Taxonomy" id="2605747"/>
    <lineage>
        <taxon>Bacteria</taxon>
        <taxon>Pseudomonadati</taxon>
        <taxon>Bacteroidota</taxon>
        <taxon>Sphingobacteriia</taxon>
        <taxon>Sphingobacteriales</taxon>
        <taxon>Sphingobacteriaceae</taxon>
        <taxon>Pedobacter</taxon>
    </lineage>
</organism>
<protein>
    <recommendedName>
        <fullName evidence="4">Carboxypeptidase-like protein</fullName>
    </recommendedName>
</protein>
<keyword evidence="3" id="KW-1185">Reference proteome</keyword>
<evidence type="ECO:0008006" key="4">
    <source>
        <dbReference type="Google" id="ProtNLM"/>
    </source>
</evidence>
<dbReference type="EMBL" id="CP043329">
    <property type="protein sequence ID" value="QEK50692.1"/>
    <property type="molecule type" value="Genomic_DNA"/>
</dbReference>
<evidence type="ECO:0000256" key="1">
    <source>
        <dbReference type="SAM" id="SignalP"/>
    </source>
</evidence>
<dbReference type="Proteomes" id="UP000323653">
    <property type="component" value="Chromosome"/>
</dbReference>
<dbReference type="AlphaFoldDB" id="A0A5C0VFM3"/>
<sequence>MKKKLTLIILLLLPATLMAWQASISGKVSSINHNEPLAGVIIKVKGSPQVTTTDSLGKFSIRVNQENEVLELSYLGFKPLSVNAKIGQVLSLQLSPDINALQEVVVSTGLQRLPKERSTGSFVQINQELLIGR</sequence>
<proteinExistence type="predicted"/>
<dbReference type="KEGG" id="pej:FYC62_02685"/>
<dbReference type="Pfam" id="PF13715">
    <property type="entry name" value="CarbopepD_reg_2"/>
    <property type="match status" value="1"/>
</dbReference>
<dbReference type="RefSeq" id="WP_149073815.1">
    <property type="nucleotide sequence ID" value="NZ_CP043329.1"/>
</dbReference>
<feature type="chain" id="PRO_5023069947" description="Carboxypeptidase-like protein" evidence="1">
    <location>
        <begin position="20"/>
        <end position="133"/>
    </location>
</feature>